<name>A0A151JWA6_9HYME</name>
<dbReference type="Gene3D" id="3.30.420.10">
    <property type="entry name" value="Ribonuclease H-like superfamily/Ribonuclease H"/>
    <property type="match status" value="1"/>
</dbReference>
<feature type="region of interest" description="Disordered" evidence="1">
    <location>
        <begin position="108"/>
        <end position="128"/>
    </location>
</feature>
<organism evidence="3 4">
    <name type="scientific">Trachymyrmex septentrionalis</name>
    <dbReference type="NCBI Taxonomy" id="34720"/>
    <lineage>
        <taxon>Eukaryota</taxon>
        <taxon>Metazoa</taxon>
        <taxon>Ecdysozoa</taxon>
        <taxon>Arthropoda</taxon>
        <taxon>Hexapoda</taxon>
        <taxon>Insecta</taxon>
        <taxon>Pterygota</taxon>
        <taxon>Neoptera</taxon>
        <taxon>Endopterygota</taxon>
        <taxon>Hymenoptera</taxon>
        <taxon>Apocrita</taxon>
        <taxon>Aculeata</taxon>
        <taxon>Formicoidea</taxon>
        <taxon>Formicidae</taxon>
        <taxon>Myrmicinae</taxon>
        <taxon>Trachymyrmex</taxon>
    </lineage>
</organism>
<reference evidence="3 4" key="1">
    <citation type="submission" date="2016-03" db="EMBL/GenBank/DDBJ databases">
        <title>Trachymyrmex septentrionalis WGS genome.</title>
        <authorList>
            <person name="Nygaard S."/>
            <person name="Hu H."/>
            <person name="Boomsma J."/>
            <person name="Zhang G."/>
        </authorList>
    </citation>
    <scope>NUCLEOTIDE SEQUENCE [LARGE SCALE GENOMIC DNA]</scope>
    <source>
        <strain evidence="3">Tsep2-gDNA-1</strain>
        <tissue evidence="3">Whole body</tissue>
    </source>
</reference>
<accession>A0A151JWA6</accession>
<dbReference type="Pfam" id="PF18701">
    <property type="entry name" value="DUF5641"/>
    <property type="match status" value="1"/>
</dbReference>
<dbReference type="GO" id="GO:0015074">
    <property type="term" value="P:DNA integration"/>
    <property type="evidence" value="ECO:0007669"/>
    <property type="project" value="InterPro"/>
</dbReference>
<feature type="domain" description="Integrase catalytic" evidence="2">
    <location>
        <begin position="288"/>
        <end position="476"/>
    </location>
</feature>
<dbReference type="InterPro" id="IPR012337">
    <property type="entry name" value="RNaseH-like_sf"/>
</dbReference>
<evidence type="ECO:0000313" key="3">
    <source>
        <dbReference type="EMBL" id="KYN38438.1"/>
    </source>
</evidence>
<dbReference type="SUPFAM" id="SSF53098">
    <property type="entry name" value="Ribonuclease H-like"/>
    <property type="match status" value="1"/>
</dbReference>
<evidence type="ECO:0000256" key="1">
    <source>
        <dbReference type="SAM" id="MobiDB-lite"/>
    </source>
</evidence>
<keyword evidence="4" id="KW-1185">Reference proteome</keyword>
<dbReference type="GO" id="GO:0003676">
    <property type="term" value="F:nucleic acid binding"/>
    <property type="evidence" value="ECO:0007669"/>
    <property type="project" value="InterPro"/>
</dbReference>
<dbReference type="EMBL" id="KQ981671">
    <property type="protein sequence ID" value="KYN38438.1"/>
    <property type="molecule type" value="Genomic_DNA"/>
</dbReference>
<gene>
    <name evidence="3" type="ORF">ALC56_07192</name>
</gene>
<sequence length="586" mass="66220">NEPSGRTSLPRLKIYSFSGTFEDWPTCRDIFQSIVGDNSSISAVEKIDRPIGSPYGFDLLNYLVIELFDPKIRLEWESLSSASTDVPTHEALMDFITKRALTLNAAKPKSLKVSEDPPRSAKSHHVKRHTESPQCVLCKGKHHVIVCKKFKEKSAVDRKAVAETHRLCFNCLGSHPIAKCQSTRMCITCPLLANVLLRWRRHRYAFVTDIEKMYRQILVNPEDQKAKRRQGTNKDIPEQRTRLRFWIPRSRAVVKRLALHQCVTCTRVTWKAATPQPPMGSLPPGRVTPAQPFLRVGIDYAGPIFIRTIKGRGHSAHKAFIAIFAYFSSKAVHLEAVSDYTTDAFLAALRRFTSHRGLCSDIYSDCGTNFSGADRQLREMLFSSEGIRWHFNPPSAPHFGGLWEAAVKSAKYHLRRTIGDSRLTFEEMSTLLAQVEACMNSRPMHALSDDSDDLTVLTQDHLLIGAIPEPSLAEDKTNLISRWQLIQRMRDHFWSCEYLHTLATRPKWVTIGSLCLIRSEIAPSNKWPLARITQLHPRDDGVMRVVTLKTASSKLIRPLIKLVLLPEDANAVSSLENAPAEKKSGE</sequence>
<dbReference type="PANTHER" id="PTHR47331">
    <property type="entry name" value="PHD-TYPE DOMAIN-CONTAINING PROTEIN"/>
    <property type="match status" value="1"/>
</dbReference>
<dbReference type="AlphaFoldDB" id="A0A151JWA6"/>
<evidence type="ECO:0000313" key="4">
    <source>
        <dbReference type="Proteomes" id="UP000078541"/>
    </source>
</evidence>
<protein>
    <recommendedName>
        <fullName evidence="2">Integrase catalytic domain-containing protein</fullName>
    </recommendedName>
</protein>
<dbReference type="PROSITE" id="PS50994">
    <property type="entry name" value="INTEGRASE"/>
    <property type="match status" value="1"/>
</dbReference>
<dbReference type="InterPro" id="IPR040676">
    <property type="entry name" value="DUF5641"/>
</dbReference>
<dbReference type="STRING" id="34720.A0A151JWA6"/>
<dbReference type="PANTHER" id="PTHR47331:SF1">
    <property type="entry name" value="GAG-LIKE PROTEIN"/>
    <property type="match status" value="1"/>
</dbReference>
<proteinExistence type="predicted"/>
<dbReference type="InterPro" id="IPR001584">
    <property type="entry name" value="Integrase_cat-core"/>
</dbReference>
<dbReference type="Proteomes" id="UP000078541">
    <property type="component" value="Unassembled WGS sequence"/>
</dbReference>
<evidence type="ECO:0000259" key="2">
    <source>
        <dbReference type="PROSITE" id="PS50994"/>
    </source>
</evidence>
<dbReference type="InterPro" id="IPR036397">
    <property type="entry name" value="RNaseH_sf"/>
</dbReference>
<feature type="non-terminal residue" evidence="3">
    <location>
        <position position="1"/>
    </location>
</feature>